<feature type="domain" description="Amidohydrolase 3" evidence="1">
    <location>
        <begin position="46"/>
        <end position="535"/>
    </location>
</feature>
<dbReference type="InterPro" id="IPR011059">
    <property type="entry name" value="Metal-dep_hydrolase_composite"/>
</dbReference>
<reference evidence="2" key="1">
    <citation type="submission" date="2021-03" db="EMBL/GenBank/DDBJ databases">
        <title>Leucobacter chromiisoli sp. nov., isolated from chromium-containing soil of chemical plant.</title>
        <authorList>
            <person name="Xu Z."/>
        </authorList>
    </citation>
    <scope>NUCLEOTIDE SEQUENCE</scope>
    <source>
        <strain evidence="2">S27</strain>
    </source>
</reference>
<organism evidence="2 3">
    <name type="scientific">Leucobacter weissii</name>
    <dbReference type="NCBI Taxonomy" id="1983706"/>
    <lineage>
        <taxon>Bacteria</taxon>
        <taxon>Bacillati</taxon>
        <taxon>Actinomycetota</taxon>
        <taxon>Actinomycetes</taxon>
        <taxon>Micrococcales</taxon>
        <taxon>Microbacteriaceae</taxon>
        <taxon>Leucobacter</taxon>
    </lineage>
</organism>
<gene>
    <name evidence="2" type="ORF">J4H92_12520</name>
</gene>
<dbReference type="RefSeq" id="WP_208098528.1">
    <property type="nucleotide sequence ID" value="NZ_JAGDYM010000014.1"/>
</dbReference>
<accession>A0A939S6V1</accession>
<evidence type="ECO:0000259" key="1">
    <source>
        <dbReference type="Pfam" id="PF07969"/>
    </source>
</evidence>
<dbReference type="SUPFAM" id="SSF51338">
    <property type="entry name" value="Composite domain of metallo-dependent hydrolases"/>
    <property type="match status" value="1"/>
</dbReference>
<name>A0A939S6V1_9MICO</name>
<dbReference type="InterPro" id="IPR033932">
    <property type="entry name" value="YtcJ-like"/>
</dbReference>
<comment type="caution">
    <text evidence="2">The sequence shown here is derived from an EMBL/GenBank/DDBJ whole genome shotgun (WGS) entry which is preliminary data.</text>
</comment>
<dbReference type="InterPro" id="IPR013108">
    <property type="entry name" value="Amidohydro_3"/>
</dbReference>
<dbReference type="PANTHER" id="PTHR22642:SF2">
    <property type="entry name" value="PROTEIN LONG AFTER FAR-RED 3"/>
    <property type="match status" value="1"/>
</dbReference>
<dbReference type="CDD" id="cd01300">
    <property type="entry name" value="YtcJ_like"/>
    <property type="match status" value="1"/>
</dbReference>
<dbReference type="GO" id="GO:0016810">
    <property type="term" value="F:hydrolase activity, acting on carbon-nitrogen (but not peptide) bonds"/>
    <property type="evidence" value="ECO:0007669"/>
    <property type="project" value="InterPro"/>
</dbReference>
<evidence type="ECO:0000313" key="3">
    <source>
        <dbReference type="Proteomes" id="UP000664382"/>
    </source>
</evidence>
<dbReference type="AlphaFoldDB" id="A0A939S6V1"/>
<dbReference type="Proteomes" id="UP000664382">
    <property type="component" value="Unassembled WGS sequence"/>
</dbReference>
<sequence>MGIDTIIRNARIVTVDDVRPEARSIGIDGTRIVGFDEDLDGVRADRVVDLGGAVLLPGFNDVHAHSVKYGQSLREIDLSDVTDGARLLERIGAHARSGTGWLIASGLNPLGVSGPLPSRDELDRASSGRPLWIKHASSHAYTLNGAALAKIGVPQYPSVQPSGGVIVVDASGRATGLLEENAMHLVHEALLPDSLEDIDQALDLATARYVREGLTSVTDAGTSGGWIGHSPRELAAYQRARERGALRVRMQAMVASEALHRLEGHASDPTARGFGAGIRSGFGDEWLQIGPTKAFLDGSLLGATAALSEEYDNCAGSRGYLAGDADAMSTQLLEAAAGGWSLALHAIGDAGVDLALEIIGTALARHGRPVLPHRIEHGGVVRPDQILRIVELGVVVVPQPYFIGVFGDGMLANLGPRRAEWSYRAQTILDAGGIVPGSSDRPVAPGAPLRVVQAFVERLTETGAPYGPGERLSAEEAIRAYTLGSARATGWAHAKGSLSRGKLADLVVLAEDPREVDAASIGRIDVLGTVIGGRSAHGLPELADAGR</sequence>
<dbReference type="Gene3D" id="3.20.20.140">
    <property type="entry name" value="Metal-dependent hydrolases"/>
    <property type="match status" value="1"/>
</dbReference>
<dbReference type="Gene3D" id="3.10.310.70">
    <property type="match status" value="1"/>
</dbReference>
<evidence type="ECO:0000313" key="2">
    <source>
        <dbReference type="EMBL" id="MBO1902769.1"/>
    </source>
</evidence>
<dbReference type="InterPro" id="IPR032466">
    <property type="entry name" value="Metal_Hydrolase"/>
</dbReference>
<keyword evidence="3" id="KW-1185">Reference proteome</keyword>
<proteinExistence type="predicted"/>
<dbReference type="SUPFAM" id="SSF51556">
    <property type="entry name" value="Metallo-dependent hydrolases"/>
    <property type="match status" value="1"/>
</dbReference>
<dbReference type="EMBL" id="JAGDYM010000014">
    <property type="protein sequence ID" value="MBO1902769.1"/>
    <property type="molecule type" value="Genomic_DNA"/>
</dbReference>
<protein>
    <submittedName>
        <fullName evidence="2">Amidohydrolase</fullName>
    </submittedName>
</protein>
<dbReference type="PANTHER" id="PTHR22642">
    <property type="entry name" value="IMIDAZOLONEPROPIONASE"/>
    <property type="match status" value="1"/>
</dbReference>
<dbReference type="Gene3D" id="2.30.40.10">
    <property type="entry name" value="Urease, subunit C, domain 1"/>
    <property type="match status" value="1"/>
</dbReference>
<dbReference type="Pfam" id="PF07969">
    <property type="entry name" value="Amidohydro_3"/>
    <property type="match status" value="1"/>
</dbReference>